<evidence type="ECO:0000313" key="2">
    <source>
        <dbReference type="Proteomes" id="UP000292535"/>
    </source>
</evidence>
<protein>
    <submittedName>
        <fullName evidence="1">Uncharacterized protein</fullName>
    </submittedName>
</protein>
<gene>
    <name evidence="1" type="ORF">PG2032B_1710</name>
</gene>
<sequence>MKMKKNHREYDDDEFLSEEEFEEVVSGAWNRKRVICQAILNEAKTPEQIMAVAVSIGERDYGDDELVLQVLSDYWAEDGGPLSTPLK</sequence>
<dbReference type="EMBL" id="RYUQ01000012">
    <property type="protein sequence ID" value="RYQ23577.1"/>
    <property type="molecule type" value="Genomic_DNA"/>
</dbReference>
<dbReference type="Proteomes" id="UP000292535">
    <property type="component" value="Unassembled WGS sequence"/>
</dbReference>
<proteinExistence type="predicted"/>
<reference evidence="1 2" key="1">
    <citation type="submission" date="2018-12" db="EMBL/GenBank/DDBJ databases">
        <title>Unveiling genomic diversity among members of the Bifidobacterium pseudolongum species, a widely distributed gut commensal of the animal kingdom.</title>
        <authorList>
            <person name="Lugli G.A."/>
            <person name="Duranti S."/>
            <person name="Albert K."/>
            <person name="Mancabelli L."/>
            <person name="Napoli S."/>
            <person name="Viappiani A."/>
            <person name="Anzalone R."/>
            <person name="Longhi G."/>
            <person name="Milani C."/>
            <person name="Turroni F."/>
            <person name="Alessandri G."/>
            <person name="Sela D.A."/>
            <person name="Van Sinderen D."/>
            <person name="Ventura M."/>
        </authorList>
    </citation>
    <scope>NUCLEOTIDE SEQUENCE [LARGE SCALE GENOMIC DNA]</scope>
    <source>
        <strain evidence="1 2">2032B</strain>
    </source>
</reference>
<comment type="caution">
    <text evidence="1">The sequence shown here is derived from an EMBL/GenBank/DDBJ whole genome shotgun (WGS) entry which is preliminary data.</text>
</comment>
<dbReference type="AlphaFoldDB" id="A0A4Q5ACZ5"/>
<evidence type="ECO:0000313" key="1">
    <source>
        <dbReference type="EMBL" id="RYQ23577.1"/>
    </source>
</evidence>
<dbReference type="RefSeq" id="WP_129854140.1">
    <property type="nucleotide sequence ID" value="NZ_RYUQ01000012.1"/>
</dbReference>
<organism evidence="1 2">
    <name type="scientific">Bifidobacterium pseudolongum subsp. globosum</name>
    <dbReference type="NCBI Taxonomy" id="1690"/>
    <lineage>
        <taxon>Bacteria</taxon>
        <taxon>Bacillati</taxon>
        <taxon>Actinomycetota</taxon>
        <taxon>Actinomycetes</taxon>
        <taxon>Bifidobacteriales</taxon>
        <taxon>Bifidobacteriaceae</taxon>
        <taxon>Bifidobacterium</taxon>
    </lineage>
</organism>
<name>A0A4Q5ACZ5_9BIFI</name>
<accession>A0A4Q5ACZ5</accession>